<protein>
    <submittedName>
        <fullName evidence="1">Uncharacterized protein</fullName>
    </submittedName>
</protein>
<name>A0A0F9NEI9_9ZZZZ</name>
<dbReference type="EMBL" id="LAZR01008288">
    <property type="protein sequence ID" value="KKM79777.1"/>
    <property type="molecule type" value="Genomic_DNA"/>
</dbReference>
<accession>A0A0F9NEI9</accession>
<organism evidence="1">
    <name type="scientific">marine sediment metagenome</name>
    <dbReference type="NCBI Taxonomy" id="412755"/>
    <lineage>
        <taxon>unclassified sequences</taxon>
        <taxon>metagenomes</taxon>
        <taxon>ecological metagenomes</taxon>
    </lineage>
</organism>
<evidence type="ECO:0000313" key="1">
    <source>
        <dbReference type="EMBL" id="KKM79777.1"/>
    </source>
</evidence>
<proteinExistence type="predicted"/>
<comment type="caution">
    <text evidence="1">The sequence shown here is derived from an EMBL/GenBank/DDBJ whole genome shotgun (WGS) entry which is preliminary data.</text>
</comment>
<sequence length="100" mass="11603">MKNIVLEFYPNRKSTETIYVNRLGGESYLEDTLMVLQEHEPFIILYLPQAIPVKGKHSANKIKYLTEDGISVEWTPDNASLWTNQKPKIIEVKALDWINL</sequence>
<dbReference type="AlphaFoldDB" id="A0A0F9NEI9"/>
<reference evidence="1" key="1">
    <citation type="journal article" date="2015" name="Nature">
        <title>Complex archaea that bridge the gap between prokaryotes and eukaryotes.</title>
        <authorList>
            <person name="Spang A."/>
            <person name="Saw J.H."/>
            <person name="Jorgensen S.L."/>
            <person name="Zaremba-Niedzwiedzka K."/>
            <person name="Martijn J."/>
            <person name="Lind A.E."/>
            <person name="van Eijk R."/>
            <person name="Schleper C."/>
            <person name="Guy L."/>
            <person name="Ettema T.J."/>
        </authorList>
    </citation>
    <scope>NUCLEOTIDE SEQUENCE</scope>
</reference>
<gene>
    <name evidence="1" type="ORF">LCGC14_1346550</name>
</gene>